<dbReference type="InterPro" id="IPR012334">
    <property type="entry name" value="Pectin_lyas_fold"/>
</dbReference>
<dbReference type="PANTHER" id="PTHR11319:SF35">
    <property type="entry name" value="OUTER MEMBRANE PROTEIN PMPC-RELATED"/>
    <property type="match status" value="1"/>
</dbReference>
<dbReference type="Proteomes" id="UP000283523">
    <property type="component" value="Unassembled WGS sequence"/>
</dbReference>
<dbReference type="AlphaFoldDB" id="A0A418M5V4"/>
<keyword evidence="1" id="KW-0472">Membrane</keyword>
<dbReference type="OrthoDB" id="960258at2"/>
<reference evidence="3 4" key="1">
    <citation type="submission" date="2018-08" db="EMBL/GenBank/DDBJ databases">
        <title>Fibrisoma montanum sp. nov., isolated from Danxia mountain soil.</title>
        <authorList>
            <person name="Huang Y."/>
        </authorList>
    </citation>
    <scope>NUCLEOTIDE SEQUENCE [LARGE SCALE GENOMIC DNA]</scope>
    <source>
        <strain evidence="3 4">HYT19</strain>
    </source>
</reference>
<protein>
    <recommendedName>
        <fullName evidence="2">Ig-like domain-containing protein</fullName>
    </recommendedName>
</protein>
<dbReference type="Gene3D" id="2.160.20.10">
    <property type="entry name" value="Single-stranded right-handed beta-helix, Pectin lyase-like"/>
    <property type="match status" value="1"/>
</dbReference>
<keyword evidence="4" id="KW-1185">Reference proteome</keyword>
<dbReference type="Pfam" id="PF13927">
    <property type="entry name" value="Ig_3"/>
    <property type="match status" value="1"/>
</dbReference>
<gene>
    <name evidence="3" type="ORF">DYU11_17520</name>
</gene>
<dbReference type="PANTHER" id="PTHR11319">
    <property type="entry name" value="G PROTEIN-COUPLED RECEPTOR-RELATED"/>
    <property type="match status" value="1"/>
</dbReference>
<dbReference type="SUPFAM" id="SSF51126">
    <property type="entry name" value="Pectin lyase-like"/>
    <property type="match status" value="2"/>
</dbReference>
<dbReference type="InterPro" id="IPR007110">
    <property type="entry name" value="Ig-like_dom"/>
</dbReference>
<evidence type="ECO:0000313" key="4">
    <source>
        <dbReference type="Proteomes" id="UP000283523"/>
    </source>
</evidence>
<feature type="domain" description="Ig-like" evidence="2">
    <location>
        <begin position="520"/>
        <end position="597"/>
    </location>
</feature>
<dbReference type="SUPFAM" id="SSF48726">
    <property type="entry name" value="Immunoglobulin"/>
    <property type="match status" value="1"/>
</dbReference>
<name>A0A418M5V4_9BACT</name>
<organism evidence="3 4">
    <name type="scientific">Fibrisoma montanum</name>
    <dbReference type="NCBI Taxonomy" id="2305895"/>
    <lineage>
        <taxon>Bacteria</taxon>
        <taxon>Pseudomonadati</taxon>
        <taxon>Bacteroidota</taxon>
        <taxon>Cytophagia</taxon>
        <taxon>Cytophagales</taxon>
        <taxon>Spirosomataceae</taxon>
        <taxon>Fibrisoma</taxon>
    </lineage>
</organism>
<evidence type="ECO:0000259" key="2">
    <source>
        <dbReference type="PROSITE" id="PS50835"/>
    </source>
</evidence>
<dbReference type="SMART" id="SM00409">
    <property type="entry name" value="IG"/>
    <property type="match status" value="1"/>
</dbReference>
<dbReference type="InterPro" id="IPR011050">
    <property type="entry name" value="Pectin_lyase_fold/virulence"/>
</dbReference>
<keyword evidence="1" id="KW-1133">Transmembrane helix</keyword>
<accession>A0A418M5V4</accession>
<dbReference type="SMART" id="SM00710">
    <property type="entry name" value="PbH1"/>
    <property type="match status" value="6"/>
</dbReference>
<dbReference type="RefSeq" id="WP_119669014.1">
    <property type="nucleotide sequence ID" value="NZ_QXED01000005.1"/>
</dbReference>
<dbReference type="InterPro" id="IPR006626">
    <property type="entry name" value="PbH1"/>
</dbReference>
<dbReference type="EMBL" id="QXED01000005">
    <property type="protein sequence ID" value="RIV21221.1"/>
    <property type="molecule type" value="Genomic_DNA"/>
</dbReference>
<dbReference type="PROSITE" id="PS50835">
    <property type="entry name" value="IG_LIKE"/>
    <property type="match status" value="1"/>
</dbReference>
<dbReference type="InterPro" id="IPR013783">
    <property type="entry name" value="Ig-like_fold"/>
</dbReference>
<dbReference type="Gene3D" id="2.60.40.10">
    <property type="entry name" value="Immunoglobulins"/>
    <property type="match status" value="1"/>
</dbReference>
<comment type="caution">
    <text evidence="3">The sequence shown here is derived from an EMBL/GenBank/DDBJ whole genome shotgun (WGS) entry which is preliminary data.</text>
</comment>
<dbReference type="NCBIfam" id="NF041518">
    <property type="entry name" value="choice_anch_Q"/>
    <property type="match status" value="1"/>
</dbReference>
<dbReference type="InterPro" id="IPR059226">
    <property type="entry name" value="Choice_anch_Q_dom"/>
</dbReference>
<dbReference type="Pfam" id="PF13229">
    <property type="entry name" value="Beta_helix"/>
    <property type="match status" value="2"/>
</dbReference>
<dbReference type="InterPro" id="IPR003599">
    <property type="entry name" value="Ig_sub"/>
</dbReference>
<keyword evidence="1" id="KW-0812">Transmembrane</keyword>
<feature type="transmembrane region" description="Helical" evidence="1">
    <location>
        <begin position="12"/>
        <end position="31"/>
    </location>
</feature>
<dbReference type="InterPro" id="IPR036179">
    <property type="entry name" value="Ig-like_dom_sf"/>
</dbReference>
<evidence type="ECO:0000313" key="3">
    <source>
        <dbReference type="EMBL" id="RIV21221.1"/>
    </source>
</evidence>
<proteinExistence type="predicted"/>
<sequence>MYYPSCVGRYGRYILFSALYGFVLTLSIASLTPSKAQSIRFVKPVASGTGDGSSWSNASADLQAIINASNAGDQVWVAAGTYKPGGNANTDRTISFSMKNGVALYGGFEGTETALSERPASVTQAQPSTSILSGDLGIPSDRADNSRHIISNTNLDNTAILDGFVITAANLVSVPNDLDRNGGGMRNLNSTPTVRNCFFTNNYGEFGTTGGGMYNDANSKVALTNCTFDGNSASSAAISSETSLTLIHCTFTTNRGSGFGPSITGGAVTMNNCILSNNTTSPSNSGGAGGVARIGEGSIITNCVFSGNGVAGFGGALYITGNSTLTNCTFRGNQATGFGGAGNSQGFGGAIYSESQSTTFTNCSFSNNFAGGRVRAGGGAIYNQRGNPQFINCSFANNTCDPGGAMYVQGGSPVLINCIIWGNTPNGITNNTGASTTLTYTDTQDNTPGTGNFSLDPLFVDVPGDNLRLRACSPAIDKGDNQANTTTTDVVGTLRLVRSIDLGAYEFQGTPLALAAITQPPNPVFSIPQGGTLTTSVSTTGSVTAYQWYKDNTALTNQPSATTSTLTISPLSPSDAGTYYVVVMGSCNSVRSTNALVLVNTGMYSVKAGAWNDPGVWSENRVPTAGDRVRLKHVVSLPAGYQGQARQVSYDPGQRLQYGANSRLKLNQ</sequence>
<evidence type="ECO:0000256" key="1">
    <source>
        <dbReference type="SAM" id="Phobius"/>
    </source>
</evidence>
<dbReference type="InterPro" id="IPR039448">
    <property type="entry name" value="Beta_helix"/>
</dbReference>